<dbReference type="PANTHER" id="PTHR35496">
    <property type="entry name" value="2S SEED STORAGE PROTEIN 1-RELATED"/>
    <property type="match status" value="1"/>
</dbReference>
<dbReference type="OMA" id="PCEKHIM"/>
<dbReference type="SUPFAM" id="SSF47699">
    <property type="entry name" value="Bifunctional inhibitor/lipid-transfer protein/seed storage 2S albumin"/>
    <property type="match status" value="1"/>
</dbReference>
<reference evidence="7" key="2">
    <citation type="submission" date="2018-07" db="EMBL/GenBank/DDBJ databases">
        <title>WGS assembly of Glycine max.</title>
        <authorList>
            <person name="Schmutz J."/>
            <person name="Cannon S."/>
            <person name="Schlueter J."/>
            <person name="Ma J."/>
            <person name="Mitros T."/>
            <person name="Nelson W."/>
            <person name="Hyten D."/>
            <person name="Song Q."/>
            <person name="Thelen J."/>
            <person name="Cheng J."/>
            <person name="Xu D."/>
            <person name="Hellsten U."/>
            <person name="May G."/>
            <person name="Yu Y."/>
            <person name="Sakurai T."/>
            <person name="Umezawa T."/>
            <person name="Bhattacharyya M."/>
            <person name="Sandhu D."/>
            <person name="Valliyodan B."/>
            <person name="Lindquist E."/>
            <person name="Peto M."/>
            <person name="Grant D."/>
            <person name="Shu S."/>
            <person name="Goodstein D."/>
            <person name="Barry K."/>
            <person name="Futrell-Griggs M."/>
            <person name="Abernathy B."/>
            <person name="Du J."/>
            <person name="Tian Z."/>
            <person name="Zhu L."/>
            <person name="Gill N."/>
            <person name="Joshi T."/>
            <person name="Libault M."/>
            <person name="Sethuraman A."/>
            <person name="Zhang X."/>
            <person name="Shinozaki K."/>
            <person name="Nguyen H."/>
            <person name="Wing R."/>
            <person name="Cregan P."/>
            <person name="Specht J."/>
            <person name="Grimwood J."/>
            <person name="Rokhsar D."/>
            <person name="Stacey G."/>
            <person name="Shoemaker R."/>
            <person name="Jackson S."/>
        </authorList>
    </citation>
    <scope>NUCLEOTIDE SEQUENCE</scope>
    <source>
        <tissue evidence="7">Callus</tissue>
    </source>
</reference>
<protein>
    <recommendedName>
        <fullName evidence="6">Bifunctional inhibitor/plant lipid transfer protein/seed storage helical domain-containing protein</fullName>
    </recommendedName>
</protein>
<name>A0A0R0GVW3_SOYBN</name>
<gene>
    <name evidence="7" type="ORF">GLYMA_13G288100</name>
</gene>
<feature type="chain" id="PRO_5006397702" description="Bifunctional inhibitor/plant lipid transfer protein/seed storage helical domain-containing protein" evidence="5">
    <location>
        <begin position="22"/>
        <end position="158"/>
    </location>
</feature>
<evidence type="ECO:0000313" key="7">
    <source>
        <dbReference type="EMBL" id="KRH22246.1"/>
    </source>
</evidence>
<keyword evidence="4" id="KW-0175">Coiled coil</keyword>
<dbReference type="PANTHER" id="PTHR35496:SF20">
    <property type="entry name" value="2S SEED STORAGE PROTEIN 1-RELATED"/>
    <property type="match status" value="1"/>
</dbReference>
<dbReference type="GO" id="GO:0045735">
    <property type="term" value="F:nutrient reservoir activity"/>
    <property type="evidence" value="ECO:0007669"/>
    <property type="project" value="InterPro"/>
</dbReference>
<dbReference type="Gene3D" id="1.10.110.10">
    <property type="entry name" value="Plant lipid-transfer and hydrophobic proteins"/>
    <property type="match status" value="1"/>
</dbReference>
<dbReference type="AlphaFoldDB" id="A0A0R0GVW3"/>
<evidence type="ECO:0000256" key="3">
    <source>
        <dbReference type="ARBA" id="ARBA00023157"/>
    </source>
</evidence>
<dbReference type="InterPro" id="IPR000617">
    <property type="entry name" value="Napin/2SS/CON"/>
</dbReference>
<dbReference type="KEGG" id="gmx:548076"/>
<evidence type="ECO:0000259" key="6">
    <source>
        <dbReference type="SMART" id="SM00499"/>
    </source>
</evidence>
<dbReference type="EMBL" id="CM000846">
    <property type="protein sequence ID" value="KRH22246.1"/>
    <property type="molecule type" value="Genomic_DNA"/>
</dbReference>
<dbReference type="SMR" id="A0A0R0GVW3"/>
<dbReference type="OrthoDB" id="1424936at2759"/>
<evidence type="ECO:0000256" key="2">
    <source>
        <dbReference type="ARBA" id="ARBA00022729"/>
    </source>
</evidence>
<keyword evidence="3" id="KW-1015">Disulfide bond</keyword>
<evidence type="ECO:0000256" key="1">
    <source>
        <dbReference type="ARBA" id="ARBA00008262"/>
    </source>
</evidence>
<dbReference type="InterPro" id="IPR016140">
    <property type="entry name" value="Bifunc_inhib/LTP/seed_store"/>
</dbReference>
<dbReference type="InterPro" id="IPR036312">
    <property type="entry name" value="Bifun_inhib/LTP/seed_sf"/>
</dbReference>
<dbReference type="ExpressionAtlas" id="A0A0R0GVW3">
    <property type="expression patterns" value="baseline and differential"/>
</dbReference>
<keyword evidence="2 5" id="KW-0732">Signal</keyword>
<sequence length="158" mass="18460">MTKFTILLISLLFCIAHTCSASKWQHQQDSCRKQLQGVNLTPCEKHIMEKIQGRGDDDDDDDDDNHILRTMRGRINYIRRNEGKDEDEEEEGHMQKCCTEMSELRSPKCQCKALQKIMENQSEELEEKQKKKMEKELINLATMCRFGPMIQCDLSSDD</sequence>
<dbReference type="SMART" id="SM00499">
    <property type="entry name" value="AAI"/>
    <property type="match status" value="1"/>
</dbReference>
<accession>A0A0R0GVW3</accession>
<proteinExistence type="inferred from homology"/>
<organism evidence="7">
    <name type="scientific">Glycine max</name>
    <name type="common">Soybean</name>
    <name type="synonym">Glycine hispida</name>
    <dbReference type="NCBI Taxonomy" id="3847"/>
    <lineage>
        <taxon>Eukaryota</taxon>
        <taxon>Viridiplantae</taxon>
        <taxon>Streptophyta</taxon>
        <taxon>Embryophyta</taxon>
        <taxon>Tracheophyta</taxon>
        <taxon>Spermatophyta</taxon>
        <taxon>Magnoliopsida</taxon>
        <taxon>eudicotyledons</taxon>
        <taxon>Gunneridae</taxon>
        <taxon>Pentapetalae</taxon>
        <taxon>rosids</taxon>
        <taxon>fabids</taxon>
        <taxon>Fabales</taxon>
        <taxon>Fabaceae</taxon>
        <taxon>Papilionoideae</taxon>
        <taxon>50 kb inversion clade</taxon>
        <taxon>NPAAA clade</taxon>
        <taxon>indigoferoid/millettioid clade</taxon>
        <taxon>Phaseoleae</taxon>
        <taxon>Glycine</taxon>
        <taxon>Glycine subgen. Soja</taxon>
    </lineage>
</organism>
<evidence type="ECO:0000256" key="5">
    <source>
        <dbReference type="SAM" id="SignalP"/>
    </source>
</evidence>
<reference evidence="7" key="1">
    <citation type="journal article" date="2010" name="Nature">
        <title>Genome sequence of the palaeopolyploid soybean.</title>
        <authorList>
            <person name="Schmutz J."/>
            <person name="Cannon S.B."/>
            <person name="Schlueter J."/>
            <person name="Ma J."/>
            <person name="Mitros T."/>
            <person name="Nelson W."/>
            <person name="Hyten D.L."/>
            <person name="Song Q."/>
            <person name="Thelen J.J."/>
            <person name="Cheng J."/>
            <person name="Xu D."/>
            <person name="Hellsten U."/>
            <person name="May G.D."/>
            <person name="Yu Y."/>
            <person name="Sakurai T."/>
            <person name="Umezawa T."/>
            <person name="Bhattacharyya M.K."/>
            <person name="Sandhu D."/>
            <person name="Valliyodan B."/>
            <person name="Lindquist E."/>
            <person name="Peto M."/>
            <person name="Grant D."/>
            <person name="Shu S."/>
            <person name="Goodstein D."/>
            <person name="Barry K."/>
            <person name="Futrell-Griggs M."/>
            <person name="Abernathy B."/>
            <person name="Du J."/>
            <person name="Tian Z."/>
            <person name="Zhu L."/>
            <person name="Gill N."/>
            <person name="Joshi T."/>
            <person name="Libault M."/>
            <person name="Sethuraman A."/>
            <person name="Zhang X.-C."/>
            <person name="Shinozaki K."/>
            <person name="Nguyen H.T."/>
            <person name="Wing R.A."/>
            <person name="Cregan P."/>
            <person name="Specht J."/>
            <person name="Grimwood J."/>
            <person name="Rokhsar D."/>
            <person name="Stacey G."/>
            <person name="Shoemaker R.C."/>
            <person name="Jackson S.A."/>
        </authorList>
    </citation>
    <scope>NUCLEOTIDE SEQUENCE [LARGE SCALE GENOMIC DNA]</scope>
    <source>
        <tissue evidence="7">Callus</tissue>
    </source>
</reference>
<feature type="signal peptide" evidence="5">
    <location>
        <begin position="1"/>
        <end position="21"/>
    </location>
</feature>
<comment type="similarity">
    <text evidence="1">Belongs to the 2S seed storage albumins family.</text>
</comment>
<evidence type="ECO:0000256" key="4">
    <source>
        <dbReference type="SAM" id="Coils"/>
    </source>
</evidence>
<feature type="domain" description="Bifunctional inhibitor/plant lipid transfer protein/seed storage helical" evidence="6">
    <location>
        <begin position="31"/>
        <end position="152"/>
    </location>
</feature>
<feature type="coiled-coil region" evidence="4">
    <location>
        <begin position="111"/>
        <end position="138"/>
    </location>
</feature>